<reference evidence="2" key="1">
    <citation type="journal article" date="2017" name="Front. Plant Sci.">
        <title>Climate Clever Clovers: New Paradigm to Reduce the Environmental Footprint of Ruminants by Breeding Low Methanogenic Forages Utilizing Haplotype Variation.</title>
        <authorList>
            <person name="Kaur P."/>
            <person name="Appels R."/>
            <person name="Bayer P.E."/>
            <person name="Keeble-Gagnere G."/>
            <person name="Wang J."/>
            <person name="Hirakawa H."/>
            <person name="Shirasawa K."/>
            <person name="Vercoe P."/>
            <person name="Stefanova K."/>
            <person name="Durmic Z."/>
            <person name="Nichols P."/>
            <person name="Revell C."/>
            <person name="Isobe S.N."/>
            <person name="Edwards D."/>
            <person name="Erskine W."/>
        </authorList>
    </citation>
    <scope>NUCLEOTIDE SEQUENCE [LARGE SCALE GENOMIC DNA]</scope>
    <source>
        <strain evidence="2">cv. Daliak</strain>
    </source>
</reference>
<dbReference type="Proteomes" id="UP000242715">
    <property type="component" value="Unassembled WGS sequence"/>
</dbReference>
<keyword evidence="2" id="KW-1185">Reference proteome</keyword>
<dbReference type="EMBL" id="DF973161">
    <property type="protein sequence ID" value="GAU16617.1"/>
    <property type="molecule type" value="Genomic_DNA"/>
</dbReference>
<accession>A0A2Z6M483</accession>
<organism evidence="1 2">
    <name type="scientific">Trifolium subterraneum</name>
    <name type="common">Subterranean clover</name>
    <dbReference type="NCBI Taxonomy" id="3900"/>
    <lineage>
        <taxon>Eukaryota</taxon>
        <taxon>Viridiplantae</taxon>
        <taxon>Streptophyta</taxon>
        <taxon>Embryophyta</taxon>
        <taxon>Tracheophyta</taxon>
        <taxon>Spermatophyta</taxon>
        <taxon>Magnoliopsida</taxon>
        <taxon>eudicotyledons</taxon>
        <taxon>Gunneridae</taxon>
        <taxon>Pentapetalae</taxon>
        <taxon>rosids</taxon>
        <taxon>fabids</taxon>
        <taxon>Fabales</taxon>
        <taxon>Fabaceae</taxon>
        <taxon>Papilionoideae</taxon>
        <taxon>50 kb inversion clade</taxon>
        <taxon>NPAAA clade</taxon>
        <taxon>Hologalegina</taxon>
        <taxon>IRL clade</taxon>
        <taxon>Trifolieae</taxon>
        <taxon>Trifolium</taxon>
    </lineage>
</organism>
<proteinExistence type="predicted"/>
<protein>
    <submittedName>
        <fullName evidence="1">Uncharacterized protein</fullName>
    </submittedName>
</protein>
<dbReference type="OrthoDB" id="1435509at2759"/>
<dbReference type="AlphaFoldDB" id="A0A2Z6M483"/>
<evidence type="ECO:0000313" key="2">
    <source>
        <dbReference type="Proteomes" id="UP000242715"/>
    </source>
</evidence>
<name>A0A2Z6M483_TRISU</name>
<gene>
    <name evidence="1" type="ORF">TSUD_233690</name>
</gene>
<sequence>MKFLRPDLGIEALETMKLEVGEVDIHSGEDIPKFLKELENFGCDLYIVGEELGVIGDMLASDNFGSRSSVLVVQQYGYGGMVLGKQHNHETTNNDV</sequence>
<evidence type="ECO:0000313" key="1">
    <source>
        <dbReference type="EMBL" id="GAU16617.1"/>
    </source>
</evidence>